<dbReference type="OrthoDB" id="9178925at2"/>
<feature type="domain" description="WSC" evidence="7">
    <location>
        <begin position="372"/>
        <end position="467"/>
    </location>
</feature>
<organism evidence="8 9">
    <name type="scientific">Thermosulfurimonas dismutans</name>
    <dbReference type="NCBI Taxonomy" id="999894"/>
    <lineage>
        <taxon>Bacteria</taxon>
        <taxon>Pseudomonadati</taxon>
        <taxon>Thermodesulfobacteriota</taxon>
        <taxon>Thermodesulfobacteria</taxon>
        <taxon>Thermodesulfobacteriales</taxon>
        <taxon>Thermodesulfobacteriaceae</taxon>
        <taxon>Thermosulfurimonas</taxon>
    </lineage>
</organism>
<evidence type="ECO:0000256" key="6">
    <source>
        <dbReference type="ARBA" id="ARBA00023180"/>
    </source>
</evidence>
<keyword evidence="6" id="KW-0325">Glycoprotein</keyword>
<reference evidence="8 9" key="1">
    <citation type="submission" date="2016-04" db="EMBL/GenBank/DDBJ databases">
        <title>Genome analysis of Thermosulfurimonas dismutans, the first thermophilic sulfur-disproportionating bacterium of the phylum Thermodesulfobacteria.</title>
        <authorList>
            <person name="Mardanov A.V."/>
            <person name="Beletsky A.V."/>
            <person name="Kadnikov V.V."/>
            <person name="Slobodkin A.I."/>
            <person name="Ravin N.V."/>
        </authorList>
    </citation>
    <scope>NUCLEOTIDE SEQUENCE [LARGE SCALE GENOMIC DNA]</scope>
    <source>
        <strain evidence="8 9">S95</strain>
    </source>
</reference>
<evidence type="ECO:0000256" key="1">
    <source>
        <dbReference type="ARBA" id="ARBA00004167"/>
    </source>
</evidence>
<keyword evidence="9" id="KW-1185">Reference proteome</keyword>
<dbReference type="RefSeq" id="WP_068670026.1">
    <property type="nucleotide sequence ID" value="NZ_LWLG01000005.1"/>
</dbReference>
<keyword evidence="5" id="KW-0472">Membrane</keyword>
<proteinExistence type="predicted"/>
<feature type="domain" description="WSC" evidence="7">
    <location>
        <begin position="174"/>
        <end position="269"/>
    </location>
</feature>
<keyword evidence="3" id="KW-0732">Signal</keyword>
<evidence type="ECO:0000256" key="3">
    <source>
        <dbReference type="ARBA" id="ARBA00022729"/>
    </source>
</evidence>
<dbReference type="STRING" id="999894.TDIS_1049"/>
<dbReference type="EMBL" id="LWLG01000005">
    <property type="protein sequence ID" value="OAQ20922.1"/>
    <property type="molecule type" value="Genomic_DNA"/>
</dbReference>
<protein>
    <recommendedName>
        <fullName evidence="7">WSC domain-containing protein</fullName>
    </recommendedName>
</protein>
<dbReference type="PROSITE" id="PS51212">
    <property type="entry name" value="WSC"/>
    <property type="match status" value="2"/>
</dbReference>
<gene>
    <name evidence="8" type="ORF">TDIS_1049</name>
</gene>
<dbReference type="PANTHER" id="PTHR24269:SF16">
    <property type="entry name" value="PROTEIN SLG1"/>
    <property type="match status" value="1"/>
</dbReference>
<comment type="caution">
    <text evidence="8">The sequence shown here is derived from an EMBL/GenBank/DDBJ whole genome shotgun (WGS) entry which is preliminary data.</text>
</comment>
<dbReference type="PANTHER" id="PTHR24269">
    <property type="entry name" value="KREMEN PROTEIN"/>
    <property type="match status" value="1"/>
</dbReference>
<evidence type="ECO:0000256" key="2">
    <source>
        <dbReference type="ARBA" id="ARBA00022692"/>
    </source>
</evidence>
<dbReference type="SMART" id="SM00321">
    <property type="entry name" value="WSC"/>
    <property type="match status" value="2"/>
</dbReference>
<keyword evidence="2" id="KW-0812">Transmembrane</keyword>
<evidence type="ECO:0000313" key="9">
    <source>
        <dbReference type="Proteomes" id="UP000078390"/>
    </source>
</evidence>
<name>A0A179D652_9BACT</name>
<dbReference type="AlphaFoldDB" id="A0A179D652"/>
<dbReference type="InterPro" id="IPR051836">
    <property type="entry name" value="Kremen_rcpt"/>
</dbReference>
<evidence type="ECO:0000256" key="4">
    <source>
        <dbReference type="ARBA" id="ARBA00022989"/>
    </source>
</evidence>
<sequence length="867" mass="98291">MKKIFIAFLAVLLIPISAHSSIISDYFHLVQNKNLSGIEQLLYNPTPERLRLYKLIFAAVDQRVNSVKIKKTQAFGDKAIVEVHVNVTIYDRFSKRSFNEDNNLVFLLQKQSNRWKIAKVMPLADFILKKKLLIIKKAMDQIDNNNEVIYNTAENGENFLNNNQNSNSYEPKNNYTYLGCFKDQGDPYGLNGRDLAAFGFGSDKMTPDLCMRECARRGYRYAGVQYSSQCFCGNSYGKYGPATNCNMNCTGDKNQICGGNWANSIYNVVGLNVPKIHYGDGVEDNIDRPGLDYKNFNLPYPDYKLCQDACDKDPECKAWTYVKPYTIQGAYAKCWLKNAVPNPVRNKCCISGVKRRTHVSHAVTESRSRSIKDNYIGCFKDQGDPYGTQGRDLDKKIVSASDMSVEKCISICRSSGYRYAGVQYGSQCFCDNDYGLFGPANNCNMKCSGNPNEICGGFWANSVYATNVYNTADGGENFIGHGDKPTRNFRDDFYRFNPINWETYEWKTLRRLNGASLVYNGILDLLCNRTDQSPFVASKPIPLKEGEVFVLRRRVKAHYANNYFEGGIWFYQTDGSDVRMPKKRAAWLSAFGTGLFQVTYYNYVYEKPGVRQYVPAKHGFVLSGANWRQLGNYGVLQPIWDQWFVEEIVYDPETATVRYRINGQEVTAKAAPLRTPFIRFIMHPYGWYTGHEIQVDWIEWSVRPKSLVGAGSGTVLIDTVDMLNGNSPHHISQGPGVGSDGHSSVRGEGTIITNVLIATRKLPTGEPDPNTVTDHLPDGNSPFYLFIYYNGAQPTDRIGVKWYWRPFGSQKEELLFDRDDGKLPDREGIFSAEISPEDGAFPHGEYHLIFTVNGKKVIEKYFTIGRR</sequence>
<dbReference type="InterPro" id="IPR003609">
    <property type="entry name" value="Pan_app"/>
</dbReference>
<keyword evidence="4" id="KW-1133">Transmembrane helix</keyword>
<dbReference type="Pfam" id="PF01822">
    <property type="entry name" value="WSC"/>
    <property type="match status" value="2"/>
</dbReference>
<dbReference type="Proteomes" id="UP000078390">
    <property type="component" value="Unassembled WGS sequence"/>
</dbReference>
<dbReference type="Gene3D" id="3.50.4.10">
    <property type="entry name" value="Hepatocyte Growth Factor"/>
    <property type="match status" value="1"/>
</dbReference>
<evidence type="ECO:0000259" key="7">
    <source>
        <dbReference type="PROSITE" id="PS51212"/>
    </source>
</evidence>
<evidence type="ECO:0000256" key="5">
    <source>
        <dbReference type="ARBA" id="ARBA00023136"/>
    </source>
</evidence>
<dbReference type="InterPro" id="IPR002889">
    <property type="entry name" value="WSC_carb-bd"/>
</dbReference>
<comment type="subcellular location">
    <subcellularLocation>
        <location evidence="1">Membrane</location>
        <topology evidence="1">Single-pass membrane protein</topology>
    </subcellularLocation>
</comment>
<accession>A0A179D652</accession>
<dbReference type="GO" id="GO:0005886">
    <property type="term" value="C:plasma membrane"/>
    <property type="evidence" value="ECO:0007669"/>
    <property type="project" value="TreeGrafter"/>
</dbReference>
<evidence type="ECO:0000313" key="8">
    <source>
        <dbReference type="EMBL" id="OAQ20922.1"/>
    </source>
</evidence>
<dbReference type="Pfam" id="PF14295">
    <property type="entry name" value="PAN_4"/>
    <property type="match status" value="1"/>
</dbReference>